<dbReference type="RefSeq" id="XP_001608556.1">
    <property type="nucleotide sequence ID" value="XM_001608506.1"/>
</dbReference>
<reference evidence="2 3" key="1">
    <citation type="journal article" date="2008" name="Nature">
        <title>Comparative genomics of the neglected human malaria parasite Plasmodium vivax.</title>
        <authorList>
            <person name="Carlton J.M."/>
            <person name="Adams J.H."/>
            <person name="Silva J.C."/>
            <person name="Bidwell S.L."/>
            <person name="Lorenzi H."/>
            <person name="Caler E."/>
            <person name="Crabtree J."/>
            <person name="Angiuoli S.V."/>
            <person name="Merino E.F."/>
            <person name="Amedeo P."/>
            <person name="Cheng Q."/>
            <person name="Coulson R.M."/>
            <person name="Crabb B.S."/>
            <person name="Del Portillo H.A."/>
            <person name="Essien K."/>
            <person name="Feldblyum T.V."/>
            <person name="Fernandez-Becerra C."/>
            <person name="Gilson P.R."/>
            <person name="Gueye A.H."/>
            <person name="Guo X."/>
            <person name="Kang'a S."/>
            <person name="Kooij T.W."/>
            <person name="Korsinczky M."/>
            <person name="Meyer E.V."/>
            <person name="Nene V."/>
            <person name="Paulsen I."/>
            <person name="White O."/>
            <person name="Ralph S.A."/>
            <person name="Ren Q."/>
            <person name="Sargeant T.J."/>
            <person name="Salzberg S.L."/>
            <person name="Stoeckert C.J."/>
            <person name="Sullivan S.A."/>
            <person name="Yamamoto M.M."/>
            <person name="Hoffman S.L."/>
            <person name="Wortman J.R."/>
            <person name="Gardner M.J."/>
            <person name="Galinski M.R."/>
            <person name="Barnwell J.W."/>
            <person name="Fraser-Liggett C.M."/>
        </authorList>
    </citation>
    <scope>NUCLEOTIDE SEQUENCE [LARGE SCALE GENOMIC DNA]</scope>
    <source>
        <strain evidence="2 3">Salvador I</strain>
    </source>
</reference>
<evidence type="ECO:0000313" key="3">
    <source>
        <dbReference type="Proteomes" id="UP000008333"/>
    </source>
</evidence>
<dbReference type="VEuPathDB" id="PlasmoDB:PVX_106210"/>
<name>A5KCU3_PLAVS</name>
<dbReference type="Proteomes" id="UP000008333">
    <property type="component" value="Unassembled WGS sequence"/>
</dbReference>
<protein>
    <submittedName>
        <fullName evidence="2">Variable surface protein Vir6, putative</fullName>
    </submittedName>
</protein>
<feature type="region of interest" description="Disordered" evidence="1">
    <location>
        <begin position="303"/>
        <end position="322"/>
    </location>
</feature>
<dbReference type="GeneID" id="5471465"/>
<proteinExistence type="predicted"/>
<evidence type="ECO:0000313" key="2">
    <source>
        <dbReference type="EMBL" id="EDL42824.1"/>
    </source>
</evidence>
<organism evidence="2 3">
    <name type="scientific">Plasmodium vivax (strain Salvador I)</name>
    <dbReference type="NCBI Taxonomy" id="126793"/>
    <lineage>
        <taxon>Eukaryota</taxon>
        <taxon>Sar</taxon>
        <taxon>Alveolata</taxon>
        <taxon>Apicomplexa</taxon>
        <taxon>Aconoidasida</taxon>
        <taxon>Haemosporida</taxon>
        <taxon>Plasmodiidae</taxon>
        <taxon>Plasmodium</taxon>
        <taxon>Plasmodium (Plasmodium)</taxon>
    </lineage>
</organism>
<dbReference type="AlphaFoldDB" id="A5KCU3"/>
<feature type="region of interest" description="Disordered" evidence="1">
    <location>
        <begin position="269"/>
        <end position="292"/>
    </location>
</feature>
<dbReference type="EMBL" id="AAKM01000037">
    <property type="protein sequence ID" value="EDL42824.1"/>
    <property type="molecule type" value="Genomic_DNA"/>
</dbReference>
<evidence type="ECO:0000256" key="1">
    <source>
        <dbReference type="SAM" id="MobiDB-lite"/>
    </source>
</evidence>
<dbReference type="InParanoid" id="A5KCU3"/>
<accession>A5KCU3</accession>
<comment type="caution">
    <text evidence="2">The sequence shown here is derived from an EMBL/GenBank/DDBJ whole genome shotgun (WGS) entry which is preliminary data.</text>
</comment>
<gene>
    <name evidence="2" type="ORF">PVX_106210</name>
</gene>
<dbReference type="KEGG" id="pvx:PVX_106210"/>
<keyword evidence="3" id="KW-1185">Reference proteome</keyword>
<sequence>MECRNNSGEYLSYNCYSTLKSYFDNSQLSDTATKIFDETKKKLKEEYQNIDTNHKIFSDFARFLTKDHNFSTYGYPISCTYLNVWLNDEVKNRYSSEFESKFHVFRDFARKFATESKNHNYPRDSCEIYIKKPDDEYRKKEILYKLYYYYTEHKTRLNYTTGKPLCDNINLIVSESWNANEYIKNDEHFKKTLKDLKDIIIREEHHKNECDYSILKNMLPKEDPKPIVEAPVMPVHNSLETNQLTTPPNEGLEHRLGENRHNVEIGLSETEGLGQQPKLQEEEPPAAMTPSQTLQKQLSFRVSQEGVPLDKRTSQENPSFRTRHQEARLLKLERELTQTDDHLYGDKQHARSDERGVLGTIQNTFSDVLGSVEPAPILGVSGGMGVLFLLFKLEHSLEEEEDAHMEFLVVSMDHSQENFQDIKIIWVQILDIVK</sequence>
<dbReference type="PhylomeDB" id="A5KCU3"/>